<evidence type="ECO:0000256" key="1">
    <source>
        <dbReference type="SAM" id="MobiDB-lite"/>
    </source>
</evidence>
<comment type="caution">
    <text evidence="2">The sequence shown here is derived from an EMBL/GenBank/DDBJ whole genome shotgun (WGS) entry which is preliminary data.</text>
</comment>
<accession>A0ABN9B4C8</accession>
<evidence type="ECO:0000313" key="3">
    <source>
        <dbReference type="Proteomes" id="UP001162483"/>
    </source>
</evidence>
<dbReference type="EMBL" id="CATNWA010002261">
    <property type="protein sequence ID" value="CAI9542497.1"/>
    <property type="molecule type" value="Genomic_DNA"/>
</dbReference>
<keyword evidence="3" id="KW-1185">Reference proteome</keyword>
<feature type="region of interest" description="Disordered" evidence="1">
    <location>
        <begin position="1"/>
        <end position="51"/>
    </location>
</feature>
<reference evidence="2" key="1">
    <citation type="submission" date="2023-05" db="EMBL/GenBank/DDBJ databases">
        <authorList>
            <person name="Stuckert A."/>
        </authorList>
    </citation>
    <scope>NUCLEOTIDE SEQUENCE</scope>
</reference>
<protein>
    <submittedName>
        <fullName evidence="2">Uncharacterized protein</fullName>
    </submittedName>
</protein>
<proteinExistence type="predicted"/>
<name>A0ABN9B4C8_9NEOB</name>
<sequence>MVSEQKNETQTSKVRRRMSRSTAKKKKQSACQQMENGNLSEQPQGYRCYIR</sequence>
<feature type="compositionally biased region" description="Polar residues" evidence="1">
    <location>
        <begin position="29"/>
        <end position="43"/>
    </location>
</feature>
<gene>
    <name evidence="2" type="ORF">SPARVUS_LOCUS2101790</name>
</gene>
<feature type="compositionally biased region" description="Basic residues" evidence="1">
    <location>
        <begin position="13"/>
        <end position="28"/>
    </location>
</feature>
<organism evidence="2 3">
    <name type="scientific">Staurois parvus</name>
    <dbReference type="NCBI Taxonomy" id="386267"/>
    <lineage>
        <taxon>Eukaryota</taxon>
        <taxon>Metazoa</taxon>
        <taxon>Chordata</taxon>
        <taxon>Craniata</taxon>
        <taxon>Vertebrata</taxon>
        <taxon>Euteleostomi</taxon>
        <taxon>Amphibia</taxon>
        <taxon>Batrachia</taxon>
        <taxon>Anura</taxon>
        <taxon>Neobatrachia</taxon>
        <taxon>Ranoidea</taxon>
        <taxon>Ranidae</taxon>
        <taxon>Staurois</taxon>
    </lineage>
</organism>
<evidence type="ECO:0000313" key="2">
    <source>
        <dbReference type="EMBL" id="CAI9542497.1"/>
    </source>
</evidence>
<dbReference type="Proteomes" id="UP001162483">
    <property type="component" value="Unassembled WGS sequence"/>
</dbReference>